<protein>
    <submittedName>
        <fullName evidence="2">Uncharacterized protein</fullName>
    </submittedName>
</protein>
<keyword evidence="1" id="KW-1133">Transmembrane helix</keyword>
<reference evidence="2" key="1">
    <citation type="submission" date="2024-08" db="EMBL/GenBank/DDBJ databases">
        <authorList>
            <person name="Yu S.T."/>
        </authorList>
    </citation>
    <scope>NUCLEOTIDE SEQUENCE</scope>
    <source>
        <strain evidence="2">R33</strain>
    </source>
</reference>
<proteinExistence type="predicted"/>
<evidence type="ECO:0000256" key="1">
    <source>
        <dbReference type="SAM" id="Phobius"/>
    </source>
</evidence>
<sequence length="100" mass="10255">MSTTLLGHSLPAGQSVGVAVNSCGLAAVALADGISGRTQLPALAAALGTGVLIASYTLVDGSAVCVCVCGYIAWLYFRHRQVRAVAAGLERRSSHTRTRI</sequence>
<keyword evidence="1" id="KW-0812">Transmembrane</keyword>
<evidence type="ECO:0000313" key="2">
    <source>
        <dbReference type="EMBL" id="XDV68294.1"/>
    </source>
</evidence>
<organism evidence="2">
    <name type="scientific">Streptomyces sp. R33</name>
    <dbReference type="NCBI Taxonomy" id="3238629"/>
    <lineage>
        <taxon>Bacteria</taxon>
        <taxon>Bacillati</taxon>
        <taxon>Actinomycetota</taxon>
        <taxon>Actinomycetes</taxon>
        <taxon>Kitasatosporales</taxon>
        <taxon>Streptomycetaceae</taxon>
        <taxon>Streptomyces</taxon>
    </lineage>
</organism>
<keyword evidence="1" id="KW-0472">Membrane</keyword>
<name>A0AB39YEH8_9ACTN</name>
<dbReference type="AlphaFoldDB" id="A0AB39YEH8"/>
<dbReference type="RefSeq" id="WP_369779832.1">
    <property type="nucleotide sequence ID" value="NZ_CP165727.1"/>
</dbReference>
<dbReference type="EMBL" id="CP165727">
    <property type="protein sequence ID" value="XDV68294.1"/>
    <property type="molecule type" value="Genomic_DNA"/>
</dbReference>
<gene>
    <name evidence="2" type="ORF">AB5J51_37880</name>
</gene>
<feature type="transmembrane region" description="Helical" evidence="1">
    <location>
        <begin position="55"/>
        <end position="77"/>
    </location>
</feature>
<accession>A0AB39YEH8</accession>